<geneLocation type="plasmid" evidence="3">
    <name>unnamed8 sequence</name>
</geneLocation>
<keyword evidence="2" id="KW-0614">Plasmid</keyword>
<evidence type="ECO:0000313" key="3">
    <source>
        <dbReference type="Proteomes" id="UP000183050"/>
    </source>
</evidence>
<reference evidence="2 3" key="1">
    <citation type="submission" date="2016-11" db="EMBL/GenBank/DDBJ databases">
        <title>Rhizobium leguminosarum bv. viciae strain Vaf12 isolated from Vavilovia formosa root nodules from Russia, Dagestan.</title>
        <authorList>
            <person name="Kimeklis A."/>
        </authorList>
    </citation>
    <scope>NUCLEOTIDE SEQUENCE [LARGE SCALE GENOMIC DNA]</scope>
    <source>
        <strain evidence="2 3">Vaf-108</strain>
        <plasmid evidence="3">Plasmid unnamed8 sequence</plasmid>
    </source>
</reference>
<feature type="compositionally biased region" description="Acidic residues" evidence="1">
    <location>
        <begin position="51"/>
        <end position="78"/>
    </location>
</feature>
<gene>
    <name evidence="2" type="ORF">BMW22_41695</name>
</gene>
<name>A0A1L3ZQ41_RHILE</name>
<accession>A0A1L3ZQ41</accession>
<dbReference type="AlphaFoldDB" id="A0A1L3ZQ41"/>
<evidence type="ECO:0000256" key="1">
    <source>
        <dbReference type="SAM" id="MobiDB-lite"/>
    </source>
</evidence>
<feature type="region of interest" description="Disordered" evidence="1">
    <location>
        <begin position="34"/>
        <end position="78"/>
    </location>
</feature>
<protein>
    <submittedName>
        <fullName evidence="2">Uncharacterized protein</fullName>
    </submittedName>
</protein>
<organism evidence="2 3">
    <name type="scientific">Rhizobium leguminosarum</name>
    <dbReference type="NCBI Taxonomy" id="384"/>
    <lineage>
        <taxon>Bacteria</taxon>
        <taxon>Pseudomonadati</taxon>
        <taxon>Pseudomonadota</taxon>
        <taxon>Alphaproteobacteria</taxon>
        <taxon>Hyphomicrobiales</taxon>
        <taxon>Rhizobiaceae</taxon>
        <taxon>Rhizobium/Agrobacterium group</taxon>
        <taxon>Rhizobium</taxon>
    </lineage>
</organism>
<evidence type="ECO:0000313" key="2">
    <source>
        <dbReference type="EMBL" id="API57774.1"/>
    </source>
</evidence>
<proteinExistence type="predicted"/>
<dbReference type="EMBL" id="CP018236">
    <property type="protein sequence ID" value="API57774.1"/>
    <property type="molecule type" value="Genomic_DNA"/>
</dbReference>
<sequence>MLKVRVFRKDAVGVDALDLARLLADAGCVEVDENGYPLEKDNEDLDKPADELDTAELGDDESVEGDGDEDGEPQDVEEDDVTLIVILTPECVEDPTLEEEVGRAVGSGGRAVGIWPPESEAGALPPILGKIGSGVVTWDAEALADVLADVETVWETPAGEPRTAPKTKRNKC</sequence>
<dbReference type="Proteomes" id="UP000183050">
    <property type="component" value="Plasmid unnamed8"/>
</dbReference>